<feature type="compositionally biased region" description="Basic residues" evidence="1">
    <location>
        <begin position="126"/>
        <end position="136"/>
    </location>
</feature>
<feature type="non-terminal residue" evidence="2">
    <location>
        <position position="1"/>
    </location>
</feature>
<evidence type="ECO:0000256" key="1">
    <source>
        <dbReference type="SAM" id="MobiDB-lite"/>
    </source>
</evidence>
<proteinExistence type="evidence at transcript level"/>
<dbReference type="AlphaFoldDB" id="F2E8Q7"/>
<evidence type="ECO:0000313" key="2">
    <source>
        <dbReference type="EMBL" id="BAK03729.1"/>
    </source>
</evidence>
<sequence length="167" mass="18107">LIHVVGAEACDPDQERGVHALLAVLLPGSQRGRLVRVRRAQEGHLRGGSQRAGLRLRHRADGALHGVPEQEARHRGAGARGDEAAGARQGGGRRRRQAAGRRADRGEDQLRRRGAPNNRRAAGGGGRRRGSRRSGRRGRDPRRPQHAQAGAAGDHQARRRHCRPGVD</sequence>
<accession>F2E8Q7</accession>
<name>F2E8Q7_HORVV</name>
<feature type="compositionally biased region" description="Basic and acidic residues" evidence="1">
    <location>
        <begin position="68"/>
        <end position="85"/>
    </location>
</feature>
<feature type="compositionally biased region" description="Basic residues" evidence="1">
    <location>
        <begin position="157"/>
        <end position="167"/>
    </location>
</feature>
<feature type="compositionally biased region" description="Basic and acidic residues" evidence="1">
    <location>
        <begin position="101"/>
        <end position="111"/>
    </location>
</feature>
<protein>
    <submittedName>
        <fullName evidence="2">Predicted protein</fullName>
    </submittedName>
</protein>
<organism evidence="2">
    <name type="scientific">Hordeum vulgare subsp. vulgare</name>
    <name type="common">Domesticated barley</name>
    <dbReference type="NCBI Taxonomy" id="112509"/>
    <lineage>
        <taxon>Eukaryota</taxon>
        <taxon>Viridiplantae</taxon>
        <taxon>Streptophyta</taxon>
        <taxon>Embryophyta</taxon>
        <taxon>Tracheophyta</taxon>
        <taxon>Spermatophyta</taxon>
        <taxon>Magnoliopsida</taxon>
        <taxon>Liliopsida</taxon>
        <taxon>Poales</taxon>
        <taxon>Poaceae</taxon>
        <taxon>BOP clade</taxon>
        <taxon>Pooideae</taxon>
        <taxon>Triticodae</taxon>
        <taxon>Triticeae</taxon>
        <taxon>Hordeinae</taxon>
        <taxon>Hordeum</taxon>
    </lineage>
</organism>
<dbReference type="EMBL" id="AK372531">
    <property type="protein sequence ID" value="BAK03729.1"/>
    <property type="molecule type" value="mRNA"/>
</dbReference>
<reference evidence="2" key="1">
    <citation type="journal article" date="2011" name="Plant Physiol.">
        <title>Comprehensive sequence analysis of 24,783 barley full-length cDNAs derived from 12 clone libraries.</title>
        <authorList>
            <person name="Matsumoto T."/>
            <person name="Tanaka T."/>
            <person name="Sakai H."/>
            <person name="Amano N."/>
            <person name="Kanamori H."/>
            <person name="Kurita K."/>
            <person name="Kikuta A."/>
            <person name="Kamiya K."/>
            <person name="Yamamoto M."/>
            <person name="Ikawa H."/>
            <person name="Fujii N."/>
            <person name="Hori K."/>
            <person name="Itoh T."/>
            <person name="Sato K."/>
        </authorList>
    </citation>
    <scope>NUCLEOTIDE SEQUENCE</scope>
</reference>
<feature type="region of interest" description="Disordered" evidence="1">
    <location>
        <begin position="64"/>
        <end position="167"/>
    </location>
</feature>